<dbReference type="OrthoDB" id="9800413at2"/>
<evidence type="ECO:0000313" key="4">
    <source>
        <dbReference type="Proteomes" id="UP000193427"/>
    </source>
</evidence>
<feature type="region of interest" description="Disordered" evidence="1">
    <location>
        <begin position="107"/>
        <end position="126"/>
    </location>
</feature>
<keyword evidence="4" id="KW-1185">Reference proteome</keyword>
<protein>
    <recommendedName>
        <fullName evidence="2">Flagellar protein FlgJ N-terminal domain-containing protein</fullName>
    </recommendedName>
</protein>
<gene>
    <name evidence="3" type="ORF">A4W93_15875</name>
</gene>
<sequence>MNRVSSLSTAQPLEADAAAPVAPAVSPELERQAKAAAEKFEGFFIAQMMRQMRSMSREIAGEEGVYRDRTNDDMLDMADTMVADQMASQRAFGIADVILRQVLPSAASTAPARPLNAVTPPVAKSE</sequence>
<evidence type="ECO:0000259" key="2">
    <source>
        <dbReference type="Pfam" id="PF10135"/>
    </source>
</evidence>
<dbReference type="Pfam" id="PF10135">
    <property type="entry name" value="Rod-binding"/>
    <property type="match status" value="1"/>
</dbReference>
<feature type="region of interest" description="Disordered" evidence="1">
    <location>
        <begin position="1"/>
        <end position="25"/>
    </location>
</feature>
<evidence type="ECO:0000313" key="3">
    <source>
        <dbReference type="EMBL" id="ARN21258.1"/>
    </source>
</evidence>
<evidence type="ECO:0000256" key="1">
    <source>
        <dbReference type="SAM" id="MobiDB-lite"/>
    </source>
</evidence>
<feature type="domain" description="Flagellar protein FlgJ N-terminal" evidence="2">
    <location>
        <begin position="51"/>
        <end position="101"/>
    </location>
</feature>
<dbReference type="AlphaFoldDB" id="A0A1W6LAR1"/>
<dbReference type="Proteomes" id="UP000193427">
    <property type="component" value="Chromosome"/>
</dbReference>
<accession>A0A1W6LAR1</accession>
<reference evidence="3 4" key="1">
    <citation type="submission" date="2016-04" db="EMBL/GenBank/DDBJ databases">
        <title>Complete genome sequence of natural rubber-degrading, novel Gram-negative bacterium, Rhizobacter gummiphilus strain NS21.</title>
        <authorList>
            <person name="Tabata M."/>
            <person name="Kasai D."/>
            <person name="Fukuda M."/>
        </authorList>
    </citation>
    <scope>NUCLEOTIDE SEQUENCE [LARGE SCALE GENOMIC DNA]</scope>
    <source>
        <strain evidence="3 4">NS21</strain>
    </source>
</reference>
<name>A0A1W6LAR1_9BURK</name>
<feature type="compositionally biased region" description="Low complexity" evidence="1">
    <location>
        <begin position="10"/>
        <end position="25"/>
    </location>
</feature>
<dbReference type="EMBL" id="CP015118">
    <property type="protein sequence ID" value="ARN21258.1"/>
    <property type="molecule type" value="Genomic_DNA"/>
</dbReference>
<dbReference type="InterPro" id="IPR019301">
    <property type="entry name" value="Flagellar_prot_FlgJ_N"/>
</dbReference>
<dbReference type="KEGG" id="rgu:A4W93_15875"/>
<dbReference type="RefSeq" id="WP_085751546.1">
    <property type="nucleotide sequence ID" value="NZ_BSPR01000004.1"/>
</dbReference>
<proteinExistence type="predicted"/>
<organism evidence="3 4">
    <name type="scientific">Piscinibacter gummiphilus</name>
    <dbReference type="NCBI Taxonomy" id="946333"/>
    <lineage>
        <taxon>Bacteria</taxon>
        <taxon>Pseudomonadati</taxon>
        <taxon>Pseudomonadota</taxon>
        <taxon>Betaproteobacteria</taxon>
        <taxon>Burkholderiales</taxon>
        <taxon>Sphaerotilaceae</taxon>
        <taxon>Piscinibacter</taxon>
    </lineage>
</organism>
<dbReference type="STRING" id="946333.A4W93_15875"/>